<gene>
    <name evidence="4" type="ordered locus">TCELL_0749</name>
</gene>
<evidence type="ECO:0000313" key="5">
    <source>
        <dbReference type="Proteomes" id="UP000005270"/>
    </source>
</evidence>
<keyword evidence="2" id="KW-1133">Transmembrane helix</keyword>
<dbReference type="InterPro" id="IPR002491">
    <property type="entry name" value="ABC_transptr_periplasmic_BD"/>
</dbReference>
<keyword evidence="2" id="KW-0812">Transmembrane</keyword>
<protein>
    <submittedName>
        <fullName evidence="4">Periplasmic binding protein</fullName>
    </submittedName>
</protein>
<dbReference type="PANTHER" id="PTHR30535">
    <property type="entry name" value="VITAMIN B12-BINDING PROTEIN"/>
    <property type="match status" value="1"/>
</dbReference>
<dbReference type="InterPro" id="IPR054828">
    <property type="entry name" value="Vit_B12_bind_prot"/>
</dbReference>
<dbReference type="InterPro" id="IPR050902">
    <property type="entry name" value="ABC_Transporter_SBP"/>
</dbReference>
<organism evidence="4 5">
    <name type="scientific">Thermogladius calderae (strain DSM 22663 / VKM B-2946 / 1633)</name>
    <dbReference type="NCBI Taxonomy" id="1184251"/>
    <lineage>
        <taxon>Archaea</taxon>
        <taxon>Thermoproteota</taxon>
        <taxon>Thermoprotei</taxon>
        <taxon>Desulfurococcales</taxon>
        <taxon>Desulfurococcaceae</taxon>
        <taxon>Thermogladius</taxon>
    </lineage>
</organism>
<dbReference type="KEGG" id="thg:TCELL_0749"/>
<dbReference type="GO" id="GO:0071281">
    <property type="term" value="P:cellular response to iron ion"/>
    <property type="evidence" value="ECO:0007669"/>
    <property type="project" value="TreeGrafter"/>
</dbReference>
<accession>I3TEI5</accession>
<keyword evidence="2" id="KW-0472">Membrane</keyword>
<keyword evidence="1" id="KW-0732">Signal</keyword>
<dbReference type="SUPFAM" id="SSF53807">
    <property type="entry name" value="Helical backbone' metal receptor"/>
    <property type="match status" value="1"/>
</dbReference>
<dbReference type="Proteomes" id="UP000005270">
    <property type="component" value="Chromosome"/>
</dbReference>
<evidence type="ECO:0000259" key="3">
    <source>
        <dbReference type="Pfam" id="PF01497"/>
    </source>
</evidence>
<keyword evidence="5" id="KW-1185">Reference proteome</keyword>
<feature type="domain" description="Fe/B12 periplasmic-binding" evidence="3">
    <location>
        <begin position="56"/>
        <end position="265"/>
    </location>
</feature>
<feature type="transmembrane region" description="Helical" evidence="2">
    <location>
        <begin position="353"/>
        <end position="373"/>
    </location>
</feature>
<dbReference type="eggNOG" id="arCOG04233">
    <property type="taxonomic scope" value="Archaea"/>
</dbReference>
<dbReference type="EMBL" id="CP003531">
    <property type="protein sequence ID" value="AFK51173.1"/>
    <property type="molecule type" value="Genomic_DNA"/>
</dbReference>
<dbReference type="AlphaFoldDB" id="I3TEI5"/>
<evidence type="ECO:0000313" key="4">
    <source>
        <dbReference type="EMBL" id="AFK51173.1"/>
    </source>
</evidence>
<name>I3TEI5_THEC1</name>
<dbReference type="InParanoid" id="I3TEI5"/>
<dbReference type="Pfam" id="PF01497">
    <property type="entry name" value="Peripla_BP_2"/>
    <property type="match status" value="1"/>
</dbReference>
<evidence type="ECO:0000256" key="2">
    <source>
        <dbReference type="SAM" id="Phobius"/>
    </source>
</evidence>
<sequence>MLDEMSKQEKALLLLVFTALALYHVTELSAVSHASTLTITDALGRVVNLTRTPQRVVSLSPSITETLLALNLSNEIVGVDHYSYSDWFMNASSQFQSRNVTDVGGYWWSAISIEKILSLQPGLVLADAGAHRPLLNTFVEYNLTVVYLKGGSATSIEDVYSDIYTIGLIFNRTGEATKLINNIEAQLNEGKRLLSGYAGLSVLYVVGIYQGIWVAGKSTYFNDLVSRLGLKNAAGSYGWRAVSIEDIAAWRPDVVIVASMGVTREDVEKSGLASLGAKVVYLNSTETDILSRPSPLVALVPSVLYDALSKAVPLPTTTTTPQTATVTYTETKTETSTFTMTITIEKTTYQSSWVLALVVSSLVIAFAAGLLTGRRTKKG</sequence>
<dbReference type="Gene3D" id="3.40.50.1980">
    <property type="entry name" value="Nitrogenase molybdenum iron protein domain"/>
    <property type="match status" value="2"/>
</dbReference>
<dbReference type="PANTHER" id="PTHR30535:SF34">
    <property type="entry name" value="MOLYBDATE-BINDING PROTEIN MOLA"/>
    <property type="match status" value="1"/>
</dbReference>
<proteinExistence type="predicted"/>
<dbReference type="NCBIfam" id="NF038402">
    <property type="entry name" value="TroA_like"/>
    <property type="match status" value="1"/>
</dbReference>
<reference evidence="4 5" key="1">
    <citation type="journal article" date="2012" name="J. Bacteriol.">
        <title>Complete genome sequence of the hyperthermophilic cellulolytic Crenarchaeon 'Thermogladius cellulolyticus' 1633.</title>
        <authorList>
            <person name="Mardanov A.V."/>
            <person name="Kochetkova T.V."/>
            <person name="Beletsky A.V."/>
            <person name="Bonch-Osmolovskaya E.A."/>
            <person name="Ravin N.V."/>
            <person name="Skryabin K.G."/>
        </authorList>
    </citation>
    <scope>NUCLEOTIDE SEQUENCE [LARGE SCALE GENOMIC DNA]</scope>
    <source>
        <strain evidence="5">DSM 22663 / VKM B-2946 / 1633</strain>
    </source>
</reference>
<evidence type="ECO:0000256" key="1">
    <source>
        <dbReference type="ARBA" id="ARBA00022729"/>
    </source>
</evidence>
<dbReference type="STRING" id="1184251.TCELL_0749"/>
<dbReference type="HOGENOM" id="CLU_058578_0_0_2"/>